<gene>
    <name evidence="1" type="ORF">TSUD_143000</name>
</gene>
<reference evidence="2" key="1">
    <citation type="journal article" date="2017" name="Front. Plant Sci.">
        <title>Climate Clever Clovers: New Paradigm to Reduce the Environmental Footprint of Ruminants by Breeding Low Methanogenic Forages Utilizing Haplotype Variation.</title>
        <authorList>
            <person name="Kaur P."/>
            <person name="Appels R."/>
            <person name="Bayer P.E."/>
            <person name="Keeble-Gagnere G."/>
            <person name="Wang J."/>
            <person name="Hirakawa H."/>
            <person name="Shirasawa K."/>
            <person name="Vercoe P."/>
            <person name="Stefanova K."/>
            <person name="Durmic Z."/>
            <person name="Nichols P."/>
            <person name="Revell C."/>
            <person name="Isobe S.N."/>
            <person name="Edwards D."/>
            <person name="Erskine W."/>
        </authorList>
    </citation>
    <scope>NUCLEOTIDE SEQUENCE [LARGE SCALE GENOMIC DNA]</scope>
    <source>
        <strain evidence="2">cv. Daliak</strain>
    </source>
</reference>
<proteinExistence type="predicted"/>
<evidence type="ECO:0000313" key="2">
    <source>
        <dbReference type="Proteomes" id="UP000242715"/>
    </source>
</evidence>
<sequence length="174" mass="19297">MIVDDFGKSQHETYLEESLNVNSLTEGNQTQLLTPPPVIVNASEITTEIDESQIQDDMLNCVSSISFKPRPLSNSSPNSFHLSLSQESLGFSMGTMPLFYYFGNSDIPIALPSLEPPDRVVLPTSPLSAPYYPYDPGPINAPSLTNVCYTHNSFQYEHEGLTRTPFLYDKAIDS</sequence>
<name>A0A2Z6NLW2_TRISU</name>
<dbReference type="Proteomes" id="UP000242715">
    <property type="component" value="Unassembled WGS sequence"/>
</dbReference>
<organism evidence="1 2">
    <name type="scientific">Trifolium subterraneum</name>
    <name type="common">Subterranean clover</name>
    <dbReference type="NCBI Taxonomy" id="3900"/>
    <lineage>
        <taxon>Eukaryota</taxon>
        <taxon>Viridiplantae</taxon>
        <taxon>Streptophyta</taxon>
        <taxon>Embryophyta</taxon>
        <taxon>Tracheophyta</taxon>
        <taxon>Spermatophyta</taxon>
        <taxon>Magnoliopsida</taxon>
        <taxon>eudicotyledons</taxon>
        <taxon>Gunneridae</taxon>
        <taxon>Pentapetalae</taxon>
        <taxon>rosids</taxon>
        <taxon>fabids</taxon>
        <taxon>Fabales</taxon>
        <taxon>Fabaceae</taxon>
        <taxon>Papilionoideae</taxon>
        <taxon>50 kb inversion clade</taxon>
        <taxon>NPAAA clade</taxon>
        <taxon>Hologalegina</taxon>
        <taxon>IRL clade</taxon>
        <taxon>Trifolieae</taxon>
        <taxon>Trifolium</taxon>
    </lineage>
</organism>
<evidence type="ECO:0000313" key="1">
    <source>
        <dbReference type="EMBL" id="GAU42963.1"/>
    </source>
</evidence>
<keyword evidence="2" id="KW-1185">Reference proteome</keyword>
<dbReference type="EMBL" id="DF973949">
    <property type="protein sequence ID" value="GAU42963.1"/>
    <property type="molecule type" value="Genomic_DNA"/>
</dbReference>
<dbReference type="AlphaFoldDB" id="A0A2Z6NLW2"/>
<protein>
    <submittedName>
        <fullName evidence="1">Uncharacterized protein</fullName>
    </submittedName>
</protein>
<accession>A0A2Z6NLW2</accession>